<reference evidence="10 11" key="1">
    <citation type="submission" date="2015-10" db="EMBL/GenBank/DDBJ databases">
        <title>Metagenome-Assembled Genomes uncover a global brackish microbiome.</title>
        <authorList>
            <person name="Hugerth L.W."/>
            <person name="Larsson J."/>
            <person name="Alneberg J."/>
            <person name="Lindh M.V."/>
            <person name="Legrand C."/>
            <person name="Pinhassi J."/>
            <person name="Andersson A.F."/>
        </authorList>
    </citation>
    <scope>NUCLEOTIDE SEQUENCE [LARGE SCALE GENOMIC DNA]</scope>
    <source>
        <strain evidence="10">BACL4 MAG-120920-bin41</strain>
    </source>
</reference>
<keyword evidence="3 6" id="KW-0597">Phosphoprotein</keyword>
<evidence type="ECO:0000256" key="6">
    <source>
        <dbReference type="PROSITE-ProRule" id="PRU00169"/>
    </source>
</evidence>
<keyword evidence="4" id="KW-0902">Two-component regulatory system</keyword>
<dbReference type="SUPFAM" id="SSF55874">
    <property type="entry name" value="ATPase domain of HSP90 chaperone/DNA topoisomerase II/histidine kinase"/>
    <property type="match status" value="1"/>
</dbReference>
<dbReference type="SUPFAM" id="SSF47384">
    <property type="entry name" value="Homodimeric domain of signal transducing histidine kinase"/>
    <property type="match status" value="1"/>
</dbReference>
<feature type="domain" description="HPt" evidence="9">
    <location>
        <begin position="594"/>
        <end position="687"/>
    </location>
</feature>
<dbReference type="Pfam" id="PF01627">
    <property type="entry name" value="Hpt"/>
    <property type="match status" value="1"/>
</dbReference>
<feature type="domain" description="Response regulatory" evidence="8">
    <location>
        <begin position="431"/>
        <end position="547"/>
    </location>
</feature>
<proteinExistence type="predicted"/>
<dbReference type="InterPro" id="IPR036641">
    <property type="entry name" value="HPT_dom_sf"/>
</dbReference>
<dbReference type="CDD" id="cd00082">
    <property type="entry name" value="HisKA"/>
    <property type="match status" value="1"/>
</dbReference>
<feature type="domain" description="Histidine kinase" evidence="7">
    <location>
        <begin position="183"/>
        <end position="407"/>
    </location>
</feature>
<evidence type="ECO:0000256" key="3">
    <source>
        <dbReference type="ARBA" id="ARBA00022553"/>
    </source>
</evidence>
<dbReference type="InterPro" id="IPR036890">
    <property type="entry name" value="HATPase_C_sf"/>
</dbReference>
<dbReference type="InterPro" id="IPR036097">
    <property type="entry name" value="HisK_dim/P_sf"/>
</dbReference>
<protein>
    <recommendedName>
        <fullName evidence="2">histidine kinase</fullName>
        <ecNumber evidence="2">2.7.13.3</ecNumber>
    </recommendedName>
</protein>
<dbReference type="Pfam" id="PF00512">
    <property type="entry name" value="HisKA"/>
    <property type="match status" value="1"/>
</dbReference>
<dbReference type="InterPro" id="IPR042463">
    <property type="entry name" value="HNOB_dom_associated_sf"/>
</dbReference>
<evidence type="ECO:0000259" key="8">
    <source>
        <dbReference type="PROSITE" id="PS50110"/>
    </source>
</evidence>
<gene>
    <name evidence="10" type="ORF">ABR72_10590</name>
</gene>
<accession>A0A0R2TIX5</accession>
<evidence type="ECO:0000259" key="9">
    <source>
        <dbReference type="PROSITE" id="PS50894"/>
    </source>
</evidence>
<dbReference type="Gene3D" id="3.30.450.260">
    <property type="entry name" value="Haem NO binding associated domain"/>
    <property type="match status" value="1"/>
</dbReference>
<dbReference type="SUPFAM" id="SSF52172">
    <property type="entry name" value="CheY-like"/>
    <property type="match status" value="1"/>
</dbReference>
<evidence type="ECO:0000259" key="7">
    <source>
        <dbReference type="PROSITE" id="PS50109"/>
    </source>
</evidence>
<dbReference type="InterPro" id="IPR008207">
    <property type="entry name" value="Sig_transdc_His_kin_Hpt_dom"/>
</dbReference>
<dbReference type="InterPro" id="IPR011006">
    <property type="entry name" value="CheY-like_superfamily"/>
</dbReference>
<dbReference type="GO" id="GO:0005886">
    <property type="term" value="C:plasma membrane"/>
    <property type="evidence" value="ECO:0007669"/>
    <property type="project" value="UniProtKB-SubCell"/>
</dbReference>
<evidence type="ECO:0000256" key="5">
    <source>
        <dbReference type="PROSITE-ProRule" id="PRU00110"/>
    </source>
</evidence>
<dbReference type="SMART" id="SM00387">
    <property type="entry name" value="HATPase_c"/>
    <property type="match status" value="1"/>
</dbReference>
<dbReference type="CDD" id="cd17546">
    <property type="entry name" value="REC_hyHK_CKI1_RcsC-like"/>
    <property type="match status" value="1"/>
</dbReference>
<dbReference type="InterPro" id="IPR005467">
    <property type="entry name" value="His_kinase_dom"/>
</dbReference>
<dbReference type="SMART" id="SM00388">
    <property type="entry name" value="HisKA"/>
    <property type="match status" value="1"/>
</dbReference>
<dbReference type="Pfam" id="PF00072">
    <property type="entry name" value="Response_reg"/>
    <property type="match status" value="1"/>
</dbReference>
<dbReference type="Gene3D" id="3.30.565.10">
    <property type="entry name" value="Histidine kinase-like ATPase, C-terminal domain"/>
    <property type="match status" value="1"/>
</dbReference>
<dbReference type="InterPro" id="IPR003594">
    <property type="entry name" value="HATPase_dom"/>
</dbReference>
<name>A0A0R2TIX5_9GAMM</name>
<dbReference type="PROSITE" id="PS50109">
    <property type="entry name" value="HIS_KIN"/>
    <property type="match status" value="1"/>
</dbReference>
<dbReference type="PRINTS" id="PR00344">
    <property type="entry name" value="BCTRLSENSOR"/>
</dbReference>
<dbReference type="AlphaFoldDB" id="A0A0R2TIX5"/>
<feature type="modified residue" description="Phosphohistidine" evidence="5">
    <location>
        <position position="633"/>
    </location>
</feature>
<dbReference type="EMBL" id="LIBE01000145">
    <property type="protein sequence ID" value="KRO84768.1"/>
    <property type="molecule type" value="Genomic_DNA"/>
</dbReference>
<dbReference type="Gene3D" id="1.10.287.130">
    <property type="match status" value="1"/>
</dbReference>
<dbReference type="InterPro" id="IPR003661">
    <property type="entry name" value="HisK_dim/P_dom"/>
</dbReference>
<dbReference type="Pfam" id="PF02518">
    <property type="entry name" value="HATPase_c"/>
    <property type="match status" value="1"/>
</dbReference>
<dbReference type="Gene3D" id="1.20.120.160">
    <property type="entry name" value="HPT domain"/>
    <property type="match status" value="1"/>
</dbReference>
<dbReference type="SMART" id="SM00448">
    <property type="entry name" value="REC"/>
    <property type="match status" value="1"/>
</dbReference>
<dbReference type="PANTHER" id="PTHR45339">
    <property type="entry name" value="HYBRID SIGNAL TRANSDUCTION HISTIDINE KINASE J"/>
    <property type="match status" value="1"/>
</dbReference>
<dbReference type="SUPFAM" id="SSF47226">
    <property type="entry name" value="Histidine-containing phosphotransfer domain, HPT domain"/>
    <property type="match status" value="1"/>
</dbReference>
<organism evidence="10 11">
    <name type="scientific">OM182 bacterium BACL3 MAG-120920-bin41</name>
    <dbReference type="NCBI Taxonomy" id="1655580"/>
    <lineage>
        <taxon>Bacteria</taxon>
        <taxon>Pseudomonadati</taxon>
        <taxon>Pseudomonadota</taxon>
        <taxon>Gammaproteobacteria</taxon>
        <taxon>OMG group</taxon>
        <taxon>OM182 clade</taxon>
    </lineage>
</organism>
<sequence length="687" mass="75317">MVWLPARKKTMSSSLDLCLRLFPYVICMDADGRINFVSDQLSNRLARDLINSTLAQSFTILNPAPHALDCTQIGDQHIGKLFLMHTADKSMALRGQIVDGTLHEKNAYFFVGAPWSSWLYENGKRIALGADEFPIQDSQLEHQMYLTTQNMMRADLEELGDELGRARVKAEAANEAKTEFVKHISHEIRTPLNGVITSLALMAEPSSDVPLERLLTIANTSAHALMDLVDDVLDFARIEEGLTAAAPVAFSLHEFARDLETSFTARAIERGMKMRFCLADDLPDFILCDRKAFHKICLNLISNAIKYSKSKLLEINFSTRLAQPNTTDSHSLLFECADYGIGIAESDQASVFKPFWTSAEVKRGNEQSTGLGLSITRELAQVLGGELTLESEVGSGATFTCKIPITLSSQAPSTGEKQDLKNHSHAQFNGRVLLVDDNAINLELGTILLKRAGLEVTVASDGREAVNLVHENEFNLVFMDISMPIMGGIESTETILALPNKSDTVIVALTANVSSDDIARYRQAGMVDTLVKPINQSELLKLCDAYLDPADTALAASEPALSAGRVADEMISEAEDTHALLDPARLQQLKDDIGEDNVDRIALLFLDETRSRVTELCEFLRSGQIQDIASSAHRLASSCLAFGLLRLGTTLREAEASAKEGNLPTLKAEALNQLLDLSLAELTHTLR</sequence>
<comment type="catalytic activity">
    <reaction evidence="1">
        <text>ATP + protein L-histidine = ADP + protein N-phospho-L-histidine.</text>
        <dbReference type="EC" id="2.7.13.3"/>
    </reaction>
</comment>
<dbReference type="GO" id="GO:0005524">
    <property type="term" value="F:ATP binding"/>
    <property type="evidence" value="ECO:0007669"/>
    <property type="project" value="UniProtKB-KW"/>
</dbReference>
<dbReference type="InterPro" id="IPR001789">
    <property type="entry name" value="Sig_transdc_resp-reg_receiver"/>
</dbReference>
<evidence type="ECO:0000256" key="4">
    <source>
        <dbReference type="ARBA" id="ARBA00023012"/>
    </source>
</evidence>
<evidence type="ECO:0000313" key="11">
    <source>
        <dbReference type="Proteomes" id="UP000051547"/>
    </source>
</evidence>
<evidence type="ECO:0000256" key="1">
    <source>
        <dbReference type="ARBA" id="ARBA00000085"/>
    </source>
</evidence>
<dbReference type="InterPro" id="IPR004358">
    <property type="entry name" value="Sig_transdc_His_kin-like_C"/>
</dbReference>
<evidence type="ECO:0000256" key="2">
    <source>
        <dbReference type="ARBA" id="ARBA00012438"/>
    </source>
</evidence>
<dbReference type="PROSITE" id="PS50894">
    <property type="entry name" value="HPT"/>
    <property type="match status" value="1"/>
</dbReference>
<dbReference type="EC" id="2.7.13.3" evidence="2"/>
<feature type="modified residue" description="4-aspartylphosphate" evidence="6">
    <location>
        <position position="480"/>
    </location>
</feature>
<dbReference type="PROSITE" id="PS50110">
    <property type="entry name" value="RESPONSE_REGULATORY"/>
    <property type="match status" value="1"/>
</dbReference>
<dbReference type="GO" id="GO:0000155">
    <property type="term" value="F:phosphorelay sensor kinase activity"/>
    <property type="evidence" value="ECO:0007669"/>
    <property type="project" value="InterPro"/>
</dbReference>
<evidence type="ECO:0000313" key="10">
    <source>
        <dbReference type="EMBL" id="KRO84768.1"/>
    </source>
</evidence>
<dbReference type="Gene3D" id="3.40.50.2300">
    <property type="match status" value="1"/>
</dbReference>
<comment type="caution">
    <text evidence="10">The sequence shown here is derived from an EMBL/GenBank/DDBJ whole genome shotgun (WGS) entry which is preliminary data.</text>
</comment>
<dbReference type="PANTHER" id="PTHR45339:SF3">
    <property type="entry name" value="HISTIDINE KINASE"/>
    <property type="match status" value="1"/>
</dbReference>
<dbReference type="Proteomes" id="UP000051547">
    <property type="component" value="Unassembled WGS sequence"/>
</dbReference>